<sequence length="335" mass="37590">MYNGLGQTATRQATLALTLNSDQKVQTTLLRMITNQAIKMFPNAAVDCLPEIFNACLQHQHSPKAWKEARVIVVPKAGKPLRDLANYHPISPQSGLSKLFEKLKFSSYLVNLLTIYLEECTFHVAMREECSTVCLILAGVPQGSILLLFLSNIFTNDIPKDLKKKDLALYADDIAVISQSFSEKEVEKNLESSLSKISGWYSDWRMIFNTSKSSATLFTRKQIKKHALIRLNGEEIKWESSSSYSGVTLDSKLSWRNHIKKTCQSAATKLAALYLLLRTKSMPMLSKVDEVTAMIRPTMTYASPVWSGCKPEYQKPLQTLQNKVLRIATGAPCFA</sequence>
<dbReference type="Pfam" id="PF00078">
    <property type="entry name" value="RVT_1"/>
    <property type="match status" value="1"/>
</dbReference>
<proteinExistence type="predicted"/>
<dbReference type="InterPro" id="IPR052560">
    <property type="entry name" value="RdDP_mobile_element"/>
</dbReference>
<dbReference type="PANTHER" id="PTHR36688:SF1">
    <property type="entry name" value="ENDONUCLEASE_EXONUCLEASE_PHOSPHATASE DOMAIN-CONTAINING PROTEIN"/>
    <property type="match status" value="1"/>
</dbReference>
<dbReference type="AlphaFoldDB" id="A0AAV7TQW9"/>
<organism evidence="2 3">
    <name type="scientific">Pleurodeles waltl</name>
    <name type="common">Iberian ribbed newt</name>
    <dbReference type="NCBI Taxonomy" id="8319"/>
    <lineage>
        <taxon>Eukaryota</taxon>
        <taxon>Metazoa</taxon>
        <taxon>Chordata</taxon>
        <taxon>Craniata</taxon>
        <taxon>Vertebrata</taxon>
        <taxon>Euteleostomi</taxon>
        <taxon>Amphibia</taxon>
        <taxon>Batrachia</taxon>
        <taxon>Caudata</taxon>
        <taxon>Salamandroidea</taxon>
        <taxon>Salamandridae</taxon>
        <taxon>Pleurodelinae</taxon>
        <taxon>Pleurodeles</taxon>
    </lineage>
</organism>
<dbReference type="Proteomes" id="UP001066276">
    <property type="component" value="Chromosome 3_2"/>
</dbReference>
<keyword evidence="3" id="KW-1185">Reference proteome</keyword>
<protein>
    <recommendedName>
        <fullName evidence="1">Reverse transcriptase domain-containing protein</fullName>
    </recommendedName>
</protein>
<feature type="domain" description="Reverse transcriptase" evidence="1">
    <location>
        <begin position="1"/>
        <end position="249"/>
    </location>
</feature>
<dbReference type="EMBL" id="JANPWB010000006">
    <property type="protein sequence ID" value="KAJ1178987.1"/>
    <property type="molecule type" value="Genomic_DNA"/>
</dbReference>
<dbReference type="InterPro" id="IPR000477">
    <property type="entry name" value="RT_dom"/>
</dbReference>
<dbReference type="PROSITE" id="PS50878">
    <property type="entry name" value="RT_POL"/>
    <property type="match status" value="1"/>
</dbReference>
<reference evidence="2" key="1">
    <citation type="journal article" date="2022" name="bioRxiv">
        <title>Sequencing and chromosome-scale assembly of the giantPleurodeles waltlgenome.</title>
        <authorList>
            <person name="Brown T."/>
            <person name="Elewa A."/>
            <person name="Iarovenko S."/>
            <person name="Subramanian E."/>
            <person name="Araus A.J."/>
            <person name="Petzold A."/>
            <person name="Susuki M."/>
            <person name="Suzuki K.-i.T."/>
            <person name="Hayashi T."/>
            <person name="Toyoda A."/>
            <person name="Oliveira C."/>
            <person name="Osipova E."/>
            <person name="Leigh N.D."/>
            <person name="Simon A."/>
            <person name="Yun M.H."/>
        </authorList>
    </citation>
    <scope>NUCLEOTIDE SEQUENCE</scope>
    <source>
        <strain evidence="2">20211129_DDA</strain>
        <tissue evidence="2">Liver</tissue>
    </source>
</reference>
<dbReference type="PANTHER" id="PTHR36688">
    <property type="entry name" value="ENDO/EXONUCLEASE/PHOSPHATASE DOMAIN-CONTAINING PROTEIN"/>
    <property type="match status" value="1"/>
</dbReference>
<gene>
    <name evidence="2" type="ORF">NDU88_004226</name>
</gene>
<evidence type="ECO:0000259" key="1">
    <source>
        <dbReference type="PROSITE" id="PS50878"/>
    </source>
</evidence>
<evidence type="ECO:0000313" key="3">
    <source>
        <dbReference type="Proteomes" id="UP001066276"/>
    </source>
</evidence>
<evidence type="ECO:0000313" key="2">
    <source>
        <dbReference type="EMBL" id="KAJ1178987.1"/>
    </source>
</evidence>
<name>A0AAV7TQW9_PLEWA</name>
<comment type="caution">
    <text evidence="2">The sequence shown here is derived from an EMBL/GenBank/DDBJ whole genome shotgun (WGS) entry which is preliminary data.</text>
</comment>
<accession>A0AAV7TQW9</accession>